<comment type="caution">
    <text evidence="1">The sequence shown here is derived from an EMBL/GenBank/DDBJ whole genome shotgun (WGS) entry which is preliminary data.</text>
</comment>
<organism evidence="1">
    <name type="scientific">Haemophilus influenzae</name>
    <dbReference type="NCBI Taxonomy" id="727"/>
    <lineage>
        <taxon>Bacteria</taxon>
        <taxon>Pseudomonadati</taxon>
        <taxon>Pseudomonadota</taxon>
        <taxon>Gammaproteobacteria</taxon>
        <taxon>Pasteurellales</taxon>
        <taxon>Pasteurellaceae</taxon>
        <taxon>Haemophilus</taxon>
    </lineage>
</organism>
<sequence>MAKVYLAMYKHKRDWCKEPVKAIADRITRFFTKGGYSHCEIAVQRIEFTNGNHYEHHTVWDCYSSSVQGSGVRCKQIDVSDSLKWDLIPLNDVTEEQIKAYFDRTLGCKYDWWGAVGIVLGIKQKRSKYFCSEWCFNCIKNSNEGWRFSPNQLAVAFTTVSNN</sequence>
<dbReference type="InterPro" id="IPR038765">
    <property type="entry name" value="Papain-like_cys_pep_sf"/>
</dbReference>
<proteinExistence type="predicted"/>
<dbReference type="Gene3D" id="3.90.1720.10">
    <property type="entry name" value="endopeptidase domain like (from Nostoc punctiforme)"/>
    <property type="match status" value="1"/>
</dbReference>
<dbReference type="EMBL" id="MZHU01000058">
    <property type="protein sequence ID" value="PRK64353.1"/>
    <property type="molecule type" value="Genomic_DNA"/>
</dbReference>
<evidence type="ECO:0008006" key="2">
    <source>
        <dbReference type="Google" id="ProtNLM"/>
    </source>
</evidence>
<protein>
    <recommendedName>
        <fullName evidence="2">Enoyl-CoA hydratase</fullName>
    </recommendedName>
</protein>
<dbReference type="SUPFAM" id="SSF54001">
    <property type="entry name" value="Cysteine proteinases"/>
    <property type="match status" value="1"/>
</dbReference>
<dbReference type="RefSeq" id="WP_105893626.1">
    <property type="nucleotide sequence ID" value="NZ_CP135758.1"/>
</dbReference>
<evidence type="ECO:0000313" key="1">
    <source>
        <dbReference type="EMBL" id="PRK64353.1"/>
    </source>
</evidence>
<gene>
    <name evidence="1" type="ORF">BV163_01423</name>
</gene>
<accession>A0A2S9S059</accession>
<reference evidence="1" key="1">
    <citation type="submission" date="2017-02" db="EMBL/GenBank/DDBJ databases">
        <title>Haemophilus influenzae in COPD genome sequencing project.</title>
        <authorList>
            <person name="Murphy T.F."/>
            <person name="Kong Y."/>
            <person name="Nadendla S."/>
            <person name="Tettelin H."/>
            <person name="Pettigrew M."/>
        </authorList>
    </citation>
    <scope>NUCLEOTIDE SEQUENCE [LARGE SCALE GENOMIC DNA]</scope>
    <source>
        <strain evidence="1">84P15H4</strain>
    </source>
</reference>
<dbReference type="AlphaFoldDB" id="A0A2S9S059"/>
<name>A0A2S9S059_HAEIF</name>